<evidence type="ECO:0000256" key="1">
    <source>
        <dbReference type="SAM" id="MobiDB-lite"/>
    </source>
</evidence>
<comment type="caution">
    <text evidence="2">The sequence shown here is derived from an EMBL/GenBank/DDBJ whole genome shotgun (WGS) entry which is preliminary data.</text>
</comment>
<protein>
    <submittedName>
        <fullName evidence="2">Uncharacterized protein</fullName>
    </submittedName>
</protein>
<evidence type="ECO:0000313" key="3">
    <source>
        <dbReference type="Proteomes" id="UP000281406"/>
    </source>
</evidence>
<sequence>MSFDCAHPPADLSVSLSEGQTPQLGPQSNCWRHDTAAPSLRSDGSPHVSICFVKDPLHHQEMMHKHGSVI</sequence>
<gene>
    <name evidence="2" type="ORF">DPX16_10254</name>
</gene>
<name>A0A3N0Y0J5_ANAGA</name>
<evidence type="ECO:0000313" key="2">
    <source>
        <dbReference type="EMBL" id="ROK87114.1"/>
    </source>
</evidence>
<keyword evidence="3" id="KW-1185">Reference proteome</keyword>
<feature type="region of interest" description="Disordered" evidence="1">
    <location>
        <begin position="1"/>
        <end position="45"/>
    </location>
</feature>
<dbReference type="EMBL" id="RJVU01055202">
    <property type="protein sequence ID" value="ROK87114.1"/>
    <property type="molecule type" value="Genomic_DNA"/>
</dbReference>
<accession>A0A3N0Y0J5</accession>
<proteinExistence type="predicted"/>
<organism evidence="2 3">
    <name type="scientific">Anabarilius grahami</name>
    <name type="common">Kanglang fish</name>
    <name type="synonym">Barilius grahami</name>
    <dbReference type="NCBI Taxonomy" id="495550"/>
    <lineage>
        <taxon>Eukaryota</taxon>
        <taxon>Metazoa</taxon>
        <taxon>Chordata</taxon>
        <taxon>Craniata</taxon>
        <taxon>Vertebrata</taxon>
        <taxon>Euteleostomi</taxon>
        <taxon>Actinopterygii</taxon>
        <taxon>Neopterygii</taxon>
        <taxon>Teleostei</taxon>
        <taxon>Ostariophysi</taxon>
        <taxon>Cypriniformes</taxon>
        <taxon>Xenocyprididae</taxon>
        <taxon>Xenocypridinae</taxon>
        <taxon>Xenocypridinae incertae sedis</taxon>
        <taxon>Anabarilius</taxon>
    </lineage>
</organism>
<reference evidence="2 3" key="1">
    <citation type="submission" date="2018-10" db="EMBL/GenBank/DDBJ databases">
        <title>Genome assembly for a Yunnan-Guizhou Plateau 3E fish, Anabarilius grahami (Regan), and its evolutionary and genetic applications.</title>
        <authorList>
            <person name="Jiang W."/>
        </authorList>
    </citation>
    <scope>NUCLEOTIDE SEQUENCE [LARGE SCALE GENOMIC DNA]</scope>
    <source>
        <strain evidence="2">AG-KIZ</strain>
        <tissue evidence="2">Muscle</tissue>
    </source>
</reference>
<dbReference type="AlphaFoldDB" id="A0A3N0Y0J5"/>
<feature type="compositionally biased region" description="Polar residues" evidence="1">
    <location>
        <begin position="14"/>
        <end position="30"/>
    </location>
</feature>
<dbReference type="Proteomes" id="UP000281406">
    <property type="component" value="Unassembled WGS sequence"/>
</dbReference>